<keyword evidence="11" id="KW-1185">Reference proteome</keyword>
<sequence>MSGSGALEELYAPASYEDASLVHKVVAQLSLADIQAIQAGRKGKWRESTQLTDEEYALQLFAEEANALLRVAEDAIFAQSLAAAVDADRSALEELARDEVVARADREMALALHAGQPATQRPSTPYSLFSIDDEAAMQTLASLSPTFMKSPLANSSSSVASSSKATLPLSASSRITVIPKAAKDEDCVICGDTIQGPQIRAPCGHFYDRGCLRDLFRSASVDESLFPPRCCQRPFVFLDVQQYLGAELAAFFQKKAVEFGTLDRVYCHRPACSAFLGAATPNPTVKRCPECRAWTCGRCKGTAHGGPCAHGDAEDAAVLAMAENEGWKRCPGCHHLVELAHGCYHITCRCRKEFCYVCTETWKNCTCPQWEEQRLYATAEDRVRRVLPAGPPPLAFELGQMVDQMADRLRADHDCAPHSWRYRSGGGQCENCHHYLSVFLMVCWPVFEVYSGDPDAVLSP</sequence>
<comment type="catalytic activity">
    <reaction evidence="1">
        <text>[E2 ubiquitin-conjugating enzyme]-S-ubiquitinyl-L-cysteine + [acceptor protein]-L-lysine = [E2 ubiquitin-conjugating enzyme]-L-cysteine + [acceptor protein]-N(6)-ubiquitinyl-L-lysine.</text>
        <dbReference type="EC" id="2.3.2.31"/>
    </reaction>
</comment>
<dbReference type="InterPro" id="IPR002867">
    <property type="entry name" value="IBR_dom"/>
</dbReference>
<dbReference type="Pfam" id="PF22191">
    <property type="entry name" value="IBR_1"/>
    <property type="match status" value="1"/>
</dbReference>
<keyword evidence="8" id="KW-0862">Zinc</keyword>
<dbReference type="PROSITE" id="PS51873">
    <property type="entry name" value="TRIAD"/>
    <property type="match status" value="1"/>
</dbReference>
<evidence type="ECO:0000256" key="1">
    <source>
        <dbReference type="ARBA" id="ARBA00001798"/>
    </source>
</evidence>
<dbReference type="InterPro" id="IPR013083">
    <property type="entry name" value="Znf_RING/FYVE/PHD"/>
</dbReference>
<dbReference type="GO" id="GO:0008270">
    <property type="term" value="F:zinc ion binding"/>
    <property type="evidence" value="ECO:0007669"/>
    <property type="project" value="UniProtKB-KW"/>
</dbReference>
<gene>
    <name evidence="10" type="ORF">OBBRIDRAFT_13292</name>
</gene>
<dbReference type="GO" id="GO:0061630">
    <property type="term" value="F:ubiquitin protein ligase activity"/>
    <property type="evidence" value="ECO:0007669"/>
    <property type="project" value="UniProtKB-EC"/>
</dbReference>
<dbReference type="SUPFAM" id="SSF57850">
    <property type="entry name" value="RING/U-box"/>
    <property type="match status" value="2"/>
</dbReference>
<dbReference type="EC" id="2.3.2.31" evidence="2"/>
<organism evidence="10 11">
    <name type="scientific">Obba rivulosa</name>
    <dbReference type="NCBI Taxonomy" id="1052685"/>
    <lineage>
        <taxon>Eukaryota</taxon>
        <taxon>Fungi</taxon>
        <taxon>Dikarya</taxon>
        <taxon>Basidiomycota</taxon>
        <taxon>Agaricomycotina</taxon>
        <taxon>Agaricomycetes</taxon>
        <taxon>Polyporales</taxon>
        <taxon>Gelatoporiaceae</taxon>
        <taxon>Obba</taxon>
    </lineage>
</organism>
<feature type="domain" description="RING-type" evidence="9">
    <location>
        <begin position="183"/>
        <end position="371"/>
    </location>
</feature>
<evidence type="ECO:0000256" key="4">
    <source>
        <dbReference type="ARBA" id="ARBA00022723"/>
    </source>
</evidence>
<dbReference type="OrthoDB" id="9977870at2759"/>
<evidence type="ECO:0000256" key="6">
    <source>
        <dbReference type="ARBA" id="ARBA00022771"/>
    </source>
</evidence>
<reference evidence="10 11" key="1">
    <citation type="submission" date="2016-07" db="EMBL/GenBank/DDBJ databases">
        <title>Draft genome of the white-rot fungus Obba rivulosa 3A-2.</title>
        <authorList>
            <consortium name="DOE Joint Genome Institute"/>
            <person name="Miettinen O."/>
            <person name="Riley R."/>
            <person name="Acob R."/>
            <person name="Barry K."/>
            <person name="Cullen D."/>
            <person name="De Vries R."/>
            <person name="Hainaut M."/>
            <person name="Hatakka A."/>
            <person name="Henrissat B."/>
            <person name="Hilden K."/>
            <person name="Kuo R."/>
            <person name="Labutti K."/>
            <person name="Lipzen A."/>
            <person name="Makela M.R."/>
            <person name="Sandor L."/>
            <person name="Spatafora J.W."/>
            <person name="Grigoriev I.V."/>
            <person name="Hibbett D.S."/>
        </authorList>
    </citation>
    <scope>NUCLEOTIDE SEQUENCE [LARGE SCALE GENOMIC DNA]</scope>
    <source>
        <strain evidence="10 11">3A-2</strain>
    </source>
</reference>
<dbReference type="Proteomes" id="UP000250043">
    <property type="component" value="Unassembled WGS sequence"/>
</dbReference>
<accession>A0A8E2J8C5</accession>
<dbReference type="GO" id="GO:0016567">
    <property type="term" value="P:protein ubiquitination"/>
    <property type="evidence" value="ECO:0007669"/>
    <property type="project" value="InterPro"/>
</dbReference>
<evidence type="ECO:0000256" key="3">
    <source>
        <dbReference type="ARBA" id="ARBA00022679"/>
    </source>
</evidence>
<dbReference type="Pfam" id="PF01485">
    <property type="entry name" value="IBR"/>
    <property type="match status" value="1"/>
</dbReference>
<dbReference type="Gene3D" id="1.20.120.1750">
    <property type="match status" value="1"/>
</dbReference>
<proteinExistence type="predicted"/>
<dbReference type="AlphaFoldDB" id="A0A8E2J8C5"/>
<keyword evidence="6" id="KW-0863">Zinc-finger</keyword>
<name>A0A8E2J8C5_9APHY</name>
<dbReference type="CDD" id="cd22584">
    <property type="entry name" value="Rcat_RBR_unk"/>
    <property type="match status" value="1"/>
</dbReference>
<evidence type="ECO:0000256" key="7">
    <source>
        <dbReference type="ARBA" id="ARBA00022786"/>
    </source>
</evidence>
<keyword evidence="7" id="KW-0833">Ubl conjugation pathway</keyword>
<evidence type="ECO:0000259" key="9">
    <source>
        <dbReference type="PROSITE" id="PS51873"/>
    </source>
</evidence>
<dbReference type="EMBL" id="KV722330">
    <property type="protein sequence ID" value="OCH96607.1"/>
    <property type="molecule type" value="Genomic_DNA"/>
</dbReference>
<protein>
    <recommendedName>
        <fullName evidence="2">RBR-type E3 ubiquitin transferase</fullName>
        <ecNumber evidence="2">2.3.2.31</ecNumber>
    </recommendedName>
</protein>
<keyword evidence="4" id="KW-0479">Metal-binding</keyword>
<evidence type="ECO:0000313" key="11">
    <source>
        <dbReference type="Proteomes" id="UP000250043"/>
    </source>
</evidence>
<dbReference type="PANTHER" id="PTHR11685">
    <property type="entry name" value="RBR FAMILY RING FINGER AND IBR DOMAIN-CONTAINING"/>
    <property type="match status" value="1"/>
</dbReference>
<evidence type="ECO:0000313" key="10">
    <source>
        <dbReference type="EMBL" id="OCH96607.1"/>
    </source>
</evidence>
<keyword evidence="3" id="KW-0808">Transferase</keyword>
<dbReference type="SMART" id="SM00647">
    <property type="entry name" value="IBR"/>
    <property type="match status" value="2"/>
</dbReference>
<dbReference type="Gene3D" id="3.30.40.10">
    <property type="entry name" value="Zinc/RING finger domain, C3HC4 (zinc finger)"/>
    <property type="match status" value="1"/>
</dbReference>
<keyword evidence="5" id="KW-0677">Repeat</keyword>
<evidence type="ECO:0000256" key="2">
    <source>
        <dbReference type="ARBA" id="ARBA00012251"/>
    </source>
</evidence>
<dbReference type="InterPro" id="IPR044066">
    <property type="entry name" value="TRIAD_supradom"/>
</dbReference>
<evidence type="ECO:0000256" key="8">
    <source>
        <dbReference type="ARBA" id="ARBA00022833"/>
    </source>
</evidence>
<evidence type="ECO:0000256" key="5">
    <source>
        <dbReference type="ARBA" id="ARBA00022737"/>
    </source>
</evidence>
<dbReference type="InterPro" id="IPR031127">
    <property type="entry name" value="E3_UB_ligase_RBR"/>
</dbReference>